<name>A0A934IHG2_9HYPH</name>
<feature type="chain" id="PRO_5036748482" description="Secreted protein" evidence="1">
    <location>
        <begin position="30"/>
        <end position="105"/>
    </location>
</feature>
<gene>
    <name evidence="2" type="ORF">JCR33_05165</name>
</gene>
<comment type="caution">
    <text evidence="2">The sequence shown here is derived from an EMBL/GenBank/DDBJ whole genome shotgun (WGS) entry which is preliminary data.</text>
</comment>
<evidence type="ECO:0000313" key="3">
    <source>
        <dbReference type="Proteomes" id="UP000609531"/>
    </source>
</evidence>
<protein>
    <recommendedName>
        <fullName evidence="4">Secreted protein</fullName>
    </recommendedName>
</protein>
<dbReference type="RefSeq" id="WP_198880957.1">
    <property type="nucleotide sequence ID" value="NZ_JAEKJA010000003.1"/>
</dbReference>
<dbReference type="Proteomes" id="UP000609531">
    <property type="component" value="Unassembled WGS sequence"/>
</dbReference>
<feature type="signal peptide" evidence="1">
    <location>
        <begin position="1"/>
        <end position="29"/>
    </location>
</feature>
<evidence type="ECO:0000313" key="2">
    <source>
        <dbReference type="EMBL" id="MBJ3775066.1"/>
    </source>
</evidence>
<proteinExistence type="predicted"/>
<keyword evidence="3" id="KW-1185">Reference proteome</keyword>
<dbReference type="EMBL" id="JAEKJA010000003">
    <property type="protein sequence ID" value="MBJ3775066.1"/>
    <property type="molecule type" value="Genomic_DNA"/>
</dbReference>
<dbReference type="AlphaFoldDB" id="A0A934IHG2"/>
<organism evidence="2 3">
    <name type="scientific">Acuticoccus mangrovi</name>
    <dbReference type="NCBI Taxonomy" id="2796142"/>
    <lineage>
        <taxon>Bacteria</taxon>
        <taxon>Pseudomonadati</taxon>
        <taxon>Pseudomonadota</taxon>
        <taxon>Alphaproteobacteria</taxon>
        <taxon>Hyphomicrobiales</taxon>
        <taxon>Amorphaceae</taxon>
        <taxon>Acuticoccus</taxon>
    </lineage>
</organism>
<evidence type="ECO:0000256" key="1">
    <source>
        <dbReference type="SAM" id="SignalP"/>
    </source>
</evidence>
<accession>A0A934IHG2</accession>
<keyword evidence="1" id="KW-0732">Signal</keyword>
<evidence type="ECO:0008006" key="4">
    <source>
        <dbReference type="Google" id="ProtNLM"/>
    </source>
</evidence>
<sequence>MRRFDRVMSMGAGAAILAAAVALSPGSAAAEGRIVVRDGTPRFVPPPAKPGWSYPDCYCTDSEGTRVEIGDHACLTIGGREVFALCDMSLNNPAWRKEADGCPSV</sequence>
<reference evidence="2" key="1">
    <citation type="submission" date="2020-12" db="EMBL/GenBank/DDBJ databases">
        <title>Bacterial taxonomy.</title>
        <authorList>
            <person name="Pan X."/>
        </authorList>
    </citation>
    <scope>NUCLEOTIDE SEQUENCE</scope>
    <source>
        <strain evidence="2">B2012</strain>
    </source>
</reference>